<dbReference type="InterPro" id="IPR056789">
    <property type="entry name" value="LRR_R13L1-DRL21"/>
</dbReference>
<dbReference type="AlphaFoldDB" id="A0AAW1Y6Z7"/>
<dbReference type="EMBL" id="JBEDUW010000002">
    <property type="protein sequence ID" value="KAK9944749.1"/>
    <property type="molecule type" value="Genomic_DNA"/>
</dbReference>
<organism evidence="2 3">
    <name type="scientific">Rubus argutus</name>
    <name type="common">Southern blackberry</name>
    <dbReference type="NCBI Taxonomy" id="59490"/>
    <lineage>
        <taxon>Eukaryota</taxon>
        <taxon>Viridiplantae</taxon>
        <taxon>Streptophyta</taxon>
        <taxon>Embryophyta</taxon>
        <taxon>Tracheophyta</taxon>
        <taxon>Spermatophyta</taxon>
        <taxon>Magnoliopsida</taxon>
        <taxon>eudicotyledons</taxon>
        <taxon>Gunneridae</taxon>
        <taxon>Pentapetalae</taxon>
        <taxon>rosids</taxon>
        <taxon>fabids</taxon>
        <taxon>Rosales</taxon>
        <taxon>Rosaceae</taxon>
        <taxon>Rosoideae</taxon>
        <taxon>Rosoideae incertae sedis</taxon>
        <taxon>Rubus</taxon>
    </lineage>
</organism>
<dbReference type="InterPro" id="IPR032675">
    <property type="entry name" value="LRR_dom_sf"/>
</dbReference>
<proteinExistence type="predicted"/>
<dbReference type="InterPro" id="IPR001611">
    <property type="entry name" value="Leu-rich_rpt"/>
</dbReference>
<dbReference type="Pfam" id="PF13855">
    <property type="entry name" value="LRR_8"/>
    <property type="match status" value="1"/>
</dbReference>
<reference evidence="2 3" key="1">
    <citation type="journal article" date="2023" name="G3 (Bethesda)">
        <title>A chromosome-length genome assembly and annotation of blackberry (Rubus argutus, cv. 'Hillquist').</title>
        <authorList>
            <person name="Bruna T."/>
            <person name="Aryal R."/>
            <person name="Dudchenko O."/>
            <person name="Sargent D.J."/>
            <person name="Mead D."/>
            <person name="Buti M."/>
            <person name="Cavallini A."/>
            <person name="Hytonen T."/>
            <person name="Andres J."/>
            <person name="Pham M."/>
            <person name="Weisz D."/>
            <person name="Mascagni F."/>
            <person name="Usai G."/>
            <person name="Natali L."/>
            <person name="Bassil N."/>
            <person name="Fernandez G.E."/>
            <person name="Lomsadze A."/>
            <person name="Armour M."/>
            <person name="Olukolu B."/>
            <person name="Poorten T."/>
            <person name="Britton C."/>
            <person name="Davik J."/>
            <person name="Ashrafi H."/>
            <person name="Aiden E.L."/>
            <person name="Borodovsky M."/>
            <person name="Worthington M."/>
        </authorList>
    </citation>
    <scope>NUCLEOTIDE SEQUENCE [LARGE SCALE GENOMIC DNA]</scope>
    <source>
        <strain evidence="2">PI 553951</strain>
    </source>
</reference>
<accession>A0AAW1Y6Z7</accession>
<dbReference type="Proteomes" id="UP001457282">
    <property type="component" value="Unassembled WGS sequence"/>
</dbReference>
<dbReference type="Pfam" id="PF25019">
    <property type="entry name" value="LRR_R13L1-DRL21"/>
    <property type="match status" value="1"/>
</dbReference>
<feature type="domain" description="R13L1/DRL21-like LRR repeat region" evidence="1">
    <location>
        <begin position="219"/>
        <end position="346"/>
    </location>
</feature>
<dbReference type="Gene3D" id="3.80.10.10">
    <property type="entry name" value="Ribonuclease Inhibitor"/>
    <property type="match status" value="1"/>
</dbReference>
<keyword evidence="3" id="KW-1185">Reference proteome</keyword>
<evidence type="ECO:0000313" key="2">
    <source>
        <dbReference type="EMBL" id="KAK9944749.1"/>
    </source>
</evidence>
<dbReference type="PANTHER" id="PTHR47186:SF30">
    <property type="entry name" value="EF-HAND DOMAIN-CONTAINING PROTEIN"/>
    <property type="match status" value="1"/>
</dbReference>
<gene>
    <name evidence="2" type="ORF">M0R45_010301</name>
</gene>
<dbReference type="PANTHER" id="PTHR47186">
    <property type="entry name" value="LEUCINE-RICH REPEAT-CONTAINING PROTEIN 57"/>
    <property type="match status" value="1"/>
</dbReference>
<sequence length="405" mass="45961">MRSFFQDFKEDVDGNIIQCKMHDIVHDFVLYLTKDECFTVVVKGANERMELPGDEVRHLTLLFAPEGPFPVSFLNNSKSLRTLASFDSKLTSIGIEGFSQLKCLRTLNLRSNPITEVTKEIGGLIHLRYLDLSRNHKLKELPDSLCDLFNLQTLRLEDCSNLVKLPKEEAMRKLTNLKHLYVKGCSCYLKSKGIRGLRNLKTLDVFHVRGVDDSEGLRLEDLEKLHQLEGTLRIRNLGYVKDASEAAKAMTNEKHILLHLELDFGCENCGGGRFEETTLDEEIVNALQPHPDLESLSIRWSFAKTLCPNWMMSLHKLTRLALNWCVNCEVLPPLGKLSSLELLGIYRFRKVKKVGVEFLGIAPSSSSSSSGSAIFIPEIEKTSVLWDEFVGRVGRSCRVDRRFSD</sequence>
<evidence type="ECO:0000313" key="3">
    <source>
        <dbReference type="Proteomes" id="UP001457282"/>
    </source>
</evidence>
<dbReference type="SUPFAM" id="SSF52058">
    <property type="entry name" value="L domain-like"/>
    <property type="match status" value="1"/>
</dbReference>
<protein>
    <recommendedName>
        <fullName evidence="1">R13L1/DRL21-like LRR repeat region domain-containing protein</fullName>
    </recommendedName>
</protein>
<evidence type="ECO:0000259" key="1">
    <source>
        <dbReference type="Pfam" id="PF25019"/>
    </source>
</evidence>
<comment type="caution">
    <text evidence="2">The sequence shown here is derived from an EMBL/GenBank/DDBJ whole genome shotgun (WGS) entry which is preliminary data.</text>
</comment>
<name>A0AAW1Y6Z7_RUBAR</name>